<evidence type="ECO:0000313" key="3">
    <source>
        <dbReference type="EMBL" id="ROT76356.1"/>
    </source>
</evidence>
<dbReference type="SUPFAM" id="SSF56112">
    <property type="entry name" value="Protein kinase-like (PK-like)"/>
    <property type="match status" value="1"/>
</dbReference>
<dbReference type="PROSITE" id="PS50011">
    <property type="entry name" value="PROTEIN_KINASE_DOM"/>
    <property type="match status" value="1"/>
</dbReference>
<comment type="caution">
    <text evidence="3">The sequence shown here is derived from an EMBL/GenBank/DDBJ whole genome shotgun (WGS) entry which is preliminary data.</text>
</comment>
<gene>
    <name evidence="3" type="ORF">C7M84_005054</name>
</gene>
<reference evidence="3 4" key="1">
    <citation type="submission" date="2018-04" db="EMBL/GenBank/DDBJ databases">
        <authorList>
            <person name="Zhang X."/>
            <person name="Yuan J."/>
            <person name="Li F."/>
            <person name="Xiang J."/>
        </authorList>
    </citation>
    <scope>NUCLEOTIDE SEQUENCE [LARGE SCALE GENOMIC DNA]</scope>
    <source>
        <tissue evidence="3">Muscle</tissue>
    </source>
</reference>
<organism evidence="3 4">
    <name type="scientific">Penaeus vannamei</name>
    <name type="common">Whiteleg shrimp</name>
    <name type="synonym">Litopenaeus vannamei</name>
    <dbReference type="NCBI Taxonomy" id="6689"/>
    <lineage>
        <taxon>Eukaryota</taxon>
        <taxon>Metazoa</taxon>
        <taxon>Ecdysozoa</taxon>
        <taxon>Arthropoda</taxon>
        <taxon>Crustacea</taxon>
        <taxon>Multicrustacea</taxon>
        <taxon>Malacostraca</taxon>
        <taxon>Eumalacostraca</taxon>
        <taxon>Eucarida</taxon>
        <taxon>Decapoda</taxon>
        <taxon>Dendrobranchiata</taxon>
        <taxon>Penaeoidea</taxon>
        <taxon>Penaeidae</taxon>
        <taxon>Penaeus</taxon>
    </lineage>
</organism>
<protein>
    <submittedName>
        <fullName evidence="3">Kinase suppressor of Ras 2</fullName>
    </submittedName>
</protein>
<dbReference type="Pfam" id="PF07714">
    <property type="entry name" value="PK_Tyr_Ser-Thr"/>
    <property type="match status" value="1"/>
</dbReference>
<dbReference type="EMBL" id="QCYY01001669">
    <property type="protein sequence ID" value="ROT76356.1"/>
    <property type="molecule type" value="Genomic_DNA"/>
</dbReference>
<dbReference type="InterPro" id="IPR000719">
    <property type="entry name" value="Prot_kinase_dom"/>
</dbReference>
<dbReference type="InterPro" id="IPR051681">
    <property type="entry name" value="Ser/Thr_Kinases-Pseudokinases"/>
</dbReference>
<dbReference type="OrthoDB" id="774951at2759"/>
<dbReference type="GO" id="GO:0004674">
    <property type="term" value="F:protein serine/threonine kinase activity"/>
    <property type="evidence" value="ECO:0007669"/>
    <property type="project" value="TreeGrafter"/>
</dbReference>
<dbReference type="InterPro" id="IPR011009">
    <property type="entry name" value="Kinase-like_dom_sf"/>
</dbReference>
<dbReference type="GO" id="GO:0005524">
    <property type="term" value="F:ATP binding"/>
    <property type="evidence" value="ECO:0007669"/>
    <property type="project" value="InterPro"/>
</dbReference>
<dbReference type="AlphaFoldDB" id="A0A3R7MH36"/>
<name>A0A3R7MH36_PENVA</name>
<feature type="region of interest" description="Disordered" evidence="1">
    <location>
        <begin position="1"/>
        <end position="25"/>
    </location>
</feature>
<reference evidence="3 4" key="2">
    <citation type="submission" date="2019-01" db="EMBL/GenBank/DDBJ databases">
        <title>The decoding of complex shrimp genome reveals the adaptation for benthos swimmer, frequently molting mechanism and breeding impact on genome.</title>
        <authorList>
            <person name="Sun Y."/>
            <person name="Gao Y."/>
            <person name="Yu Y."/>
        </authorList>
    </citation>
    <scope>NUCLEOTIDE SEQUENCE [LARGE SCALE GENOMIC DNA]</scope>
    <source>
        <tissue evidence="3">Muscle</tissue>
    </source>
</reference>
<accession>A0A3R7MH36</accession>
<sequence length="169" mass="18694">MTYRGTPDLSCLIESPSGPQDLLPPPPLTLRASRSTFLTSRDFPQMMRTVVVAPPQVTVSAPPTQQSDVYMYGTLLYELFAEATPFASQHPHAVILQVGKGRQPPTGELQCTQNLKTLIGECWDSEPAQRPIFPDILRTLQQTLSLHRAHSTSEPERLNRIGLSGRISC</sequence>
<dbReference type="Gene3D" id="1.10.510.10">
    <property type="entry name" value="Transferase(Phosphotransferase) domain 1"/>
    <property type="match status" value="1"/>
</dbReference>
<dbReference type="STRING" id="6689.A0A3R7MH36"/>
<evidence type="ECO:0000256" key="1">
    <source>
        <dbReference type="SAM" id="MobiDB-lite"/>
    </source>
</evidence>
<dbReference type="PANTHER" id="PTHR44329">
    <property type="entry name" value="SERINE/THREONINE-PROTEIN KINASE TNNI3K-RELATED"/>
    <property type="match status" value="1"/>
</dbReference>
<evidence type="ECO:0000259" key="2">
    <source>
        <dbReference type="PROSITE" id="PS50011"/>
    </source>
</evidence>
<dbReference type="InterPro" id="IPR001245">
    <property type="entry name" value="Ser-Thr/Tyr_kinase_cat_dom"/>
</dbReference>
<proteinExistence type="predicted"/>
<keyword evidence="3" id="KW-0808">Transferase</keyword>
<feature type="domain" description="Protein kinase" evidence="2">
    <location>
        <begin position="1"/>
        <end position="144"/>
    </location>
</feature>
<keyword evidence="3" id="KW-0418">Kinase</keyword>
<evidence type="ECO:0000313" key="4">
    <source>
        <dbReference type="Proteomes" id="UP000283509"/>
    </source>
</evidence>
<dbReference type="Proteomes" id="UP000283509">
    <property type="component" value="Unassembled WGS sequence"/>
</dbReference>
<keyword evidence="4" id="KW-1185">Reference proteome</keyword>